<keyword evidence="2" id="KW-1185">Reference proteome</keyword>
<comment type="caution">
    <text evidence="1">The sequence shown here is derived from an EMBL/GenBank/DDBJ whole genome shotgun (WGS) entry which is preliminary data.</text>
</comment>
<dbReference type="EMBL" id="BNAY01000012">
    <property type="protein sequence ID" value="GHH35152.1"/>
    <property type="molecule type" value="Genomic_DNA"/>
</dbReference>
<accession>A0ABQ3MA93</accession>
<dbReference type="Proteomes" id="UP000635387">
    <property type="component" value="Unassembled WGS sequence"/>
</dbReference>
<organism evidence="1 2">
    <name type="scientific">Amycolatopsis oliviviridis</name>
    <dbReference type="NCBI Taxonomy" id="1471590"/>
    <lineage>
        <taxon>Bacteria</taxon>
        <taxon>Bacillati</taxon>
        <taxon>Actinomycetota</taxon>
        <taxon>Actinomycetes</taxon>
        <taxon>Pseudonocardiales</taxon>
        <taxon>Pseudonocardiaceae</taxon>
        <taxon>Amycolatopsis</taxon>
    </lineage>
</organism>
<evidence type="ECO:0000313" key="2">
    <source>
        <dbReference type="Proteomes" id="UP000635387"/>
    </source>
</evidence>
<protein>
    <submittedName>
        <fullName evidence="1">Uncharacterized protein</fullName>
    </submittedName>
</protein>
<evidence type="ECO:0000313" key="1">
    <source>
        <dbReference type="EMBL" id="GHH35152.1"/>
    </source>
</evidence>
<proteinExistence type="predicted"/>
<gene>
    <name evidence="1" type="ORF">GCM10017790_75940</name>
</gene>
<name>A0ABQ3MA93_9PSEU</name>
<reference evidence="2" key="1">
    <citation type="journal article" date="2019" name="Int. J. Syst. Evol. Microbiol.">
        <title>The Global Catalogue of Microorganisms (GCM) 10K type strain sequencing project: providing services to taxonomists for standard genome sequencing and annotation.</title>
        <authorList>
            <consortium name="The Broad Institute Genomics Platform"/>
            <consortium name="The Broad Institute Genome Sequencing Center for Infectious Disease"/>
            <person name="Wu L."/>
            <person name="Ma J."/>
        </authorList>
    </citation>
    <scope>NUCLEOTIDE SEQUENCE [LARGE SCALE GENOMIC DNA]</scope>
    <source>
        <strain evidence="2">CGMCC 4.7683</strain>
    </source>
</reference>
<sequence length="118" mass="12781">MAWPDTDEDRVHALAIAWRDASLAFTPVTVSRTIFATTAGEMFAQRVGGIDEWTLQAGANAADWKDGHSADPGDQAAVQLGIDLAHEYGPGALTPEKVTQAILDRYDRFQQAGVIRPM</sequence>